<name>A0ABN2YVX3_9ACTN</name>
<dbReference type="RefSeq" id="WP_344291527.1">
    <property type="nucleotide sequence ID" value="NZ_BAAAPF010000151.1"/>
</dbReference>
<organism evidence="1 2">
    <name type="scientific">Streptomyces synnematoformans</name>
    <dbReference type="NCBI Taxonomy" id="415721"/>
    <lineage>
        <taxon>Bacteria</taxon>
        <taxon>Bacillati</taxon>
        <taxon>Actinomycetota</taxon>
        <taxon>Actinomycetes</taxon>
        <taxon>Kitasatosporales</taxon>
        <taxon>Streptomycetaceae</taxon>
        <taxon>Streptomyces</taxon>
    </lineage>
</organism>
<reference evidence="1 2" key="1">
    <citation type="journal article" date="2019" name="Int. J. Syst. Evol. Microbiol.">
        <title>The Global Catalogue of Microorganisms (GCM) 10K type strain sequencing project: providing services to taxonomists for standard genome sequencing and annotation.</title>
        <authorList>
            <consortium name="The Broad Institute Genomics Platform"/>
            <consortium name="The Broad Institute Genome Sequencing Center for Infectious Disease"/>
            <person name="Wu L."/>
            <person name="Ma J."/>
        </authorList>
    </citation>
    <scope>NUCLEOTIDE SEQUENCE [LARGE SCALE GENOMIC DNA]</scope>
    <source>
        <strain evidence="1 2">JCM 15481</strain>
    </source>
</reference>
<accession>A0ABN2YVX3</accession>
<evidence type="ECO:0000313" key="2">
    <source>
        <dbReference type="Proteomes" id="UP001500443"/>
    </source>
</evidence>
<proteinExistence type="predicted"/>
<dbReference type="Proteomes" id="UP001500443">
    <property type="component" value="Unassembled WGS sequence"/>
</dbReference>
<dbReference type="EMBL" id="BAAAPF010000151">
    <property type="protein sequence ID" value="GAA2133255.1"/>
    <property type="molecule type" value="Genomic_DNA"/>
</dbReference>
<evidence type="ECO:0000313" key="1">
    <source>
        <dbReference type="EMBL" id="GAA2133255.1"/>
    </source>
</evidence>
<comment type="caution">
    <text evidence="1">The sequence shown here is derived from an EMBL/GenBank/DDBJ whole genome shotgun (WGS) entry which is preliminary data.</text>
</comment>
<gene>
    <name evidence="1" type="ORF">GCM10009802_41690</name>
</gene>
<sequence>MRRLSPIGRGSNGVFEWYLLSPADEDDDDELVYLIYHFDSDTLSIAVGMDATEEAVELERLGCSVQIIAPPH</sequence>
<protein>
    <submittedName>
        <fullName evidence="1">Uncharacterized protein</fullName>
    </submittedName>
</protein>
<keyword evidence="2" id="KW-1185">Reference proteome</keyword>